<evidence type="ECO:0000256" key="9">
    <source>
        <dbReference type="PROSITE-ProRule" id="PRU01024"/>
    </source>
</evidence>
<evidence type="ECO:0000256" key="6">
    <source>
        <dbReference type="ARBA" id="ARBA00023014"/>
    </source>
</evidence>
<dbReference type="SUPFAM" id="SSF53335">
    <property type="entry name" value="S-adenosyl-L-methionine-dependent methyltransferases"/>
    <property type="match status" value="1"/>
</dbReference>
<dbReference type="InterPro" id="IPR002792">
    <property type="entry name" value="TRAM_dom"/>
</dbReference>
<feature type="active site" description="Nucleophile" evidence="9">
    <location>
        <position position="432"/>
    </location>
</feature>
<keyword evidence="1" id="KW-0408">Iron</keyword>
<evidence type="ECO:0000256" key="5">
    <source>
        <dbReference type="ARBA" id="ARBA00022691"/>
    </source>
</evidence>
<feature type="domain" description="TRAM" evidence="12">
    <location>
        <begin position="23"/>
        <end position="80"/>
    </location>
</feature>
<evidence type="ECO:0000259" key="12">
    <source>
        <dbReference type="PROSITE" id="PS50926"/>
    </source>
</evidence>
<dbReference type="InterPro" id="IPR030391">
    <property type="entry name" value="MeTrfase_TrmA_CS"/>
</dbReference>
<feature type="compositionally biased region" description="Basic residues" evidence="11">
    <location>
        <begin position="1"/>
        <end position="17"/>
    </location>
</feature>
<sequence>MVQVFRPKKGPSRKRPVNGKGALRNTGKQHRVTIDHLDHEAKGVVPGAPVMFVSGALPGESCRVEESSHQKNVIKANVLEIELASPHRILPFCPHFDACGGCQTQYAEPEYLLSEKQNAVAKLLAKLTGLSTSDLPWSTPLIGNSRGYRRKVRLAVDARNPEGIKLGFRGEGNNIISVSECRVLEPELQNLLQPLHQMLSRLKSVKHLGHVILFSGVLESAQDTSGAGYKPQSYVTLRMTRAPGSSDKQLLERFQIAQDCLLIIDYGQKRYEWLSGEPALMAYALQSGLAGVAEHDIVLGITPDDFVQVNPQLNQAMVQQALGWLALTAQDQVLDLFCGVGNFTLPMAQQCHRVIGFEGVPEMVQMAQNNAQRNNIHNVEFVSGDLSAADTLKTVSQLKCNKVVLDPARAGAFEAIDTLISKTPEAILYISCNPATFGRDIAKLLSANYQLTKLSLIDMFPQTAHTEIMGLFVPARK</sequence>
<keyword evidence="6" id="KW-0411">Iron-sulfur</keyword>
<dbReference type="RefSeq" id="WP_338291512.1">
    <property type="nucleotide sequence ID" value="NZ_AP027272.1"/>
</dbReference>
<keyword evidence="2" id="KW-0698">rRNA processing</keyword>
<dbReference type="SUPFAM" id="SSF50249">
    <property type="entry name" value="Nucleic acid-binding proteins"/>
    <property type="match status" value="1"/>
</dbReference>
<comment type="catalytic activity">
    <reaction evidence="7">
        <text>uridine(1939) in 23S rRNA + S-adenosyl-L-methionine = 5-methyluridine(1939) in 23S rRNA + S-adenosyl-L-homocysteine + H(+)</text>
        <dbReference type="Rhea" id="RHEA:42908"/>
        <dbReference type="Rhea" id="RHEA-COMP:10278"/>
        <dbReference type="Rhea" id="RHEA-COMP:10279"/>
        <dbReference type="ChEBI" id="CHEBI:15378"/>
        <dbReference type="ChEBI" id="CHEBI:57856"/>
        <dbReference type="ChEBI" id="CHEBI:59789"/>
        <dbReference type="ChEBI" id="CHEBI:65315"/>
        <dbReference type="ChEBI" id="CHEBI:74447"/>
        <dbReference type="EC" id="2.1.1.190"/>
    </reaction>
</comment>
<dbReference type="PROSITE" id="PS01231">
    <property type="entry name" value="TRMA_2"/>
    <property type="match status" value="1"/>
</dbReference>
<feature type="binding site" evidence="9">
    <location>
        <position position="358"/>
    </location>
    <ligand>
        <name>S-adenosyl-L-methionine</name>
        <dbReference type="ChEBI" id="CHEBI:59789"/>
    </ligand>
</feature>
<dbReference type="Gene3D" id="3.40.50.150">
    <property type="entry name" value="Vaccinia Virus protein VP39"/>
    <property type="match status" value="1"/>
</dbReference>
<dbReference type="InterPro" id="IPR012340">
    <property type="entry name" value="NA-bd_OB-fold"/>
</dbReference>
<feature type="region of interest" description="Disordered" evidence="11">
    <location>
        <begin position="1"/>
        <end position="24"/>
    </location>
</feature>
<evidence type="ECO:0000256" key="4">
    <source>
        <dbReference type="ARBA" id="ARBA00022679"/>
    </source>
</evidence>
<dbReference type="NCBIfam" id="TIGR00479">
    <property type="entry name" value="rumA"/>
    <property type="match status" value="1"/>
</dbReference>
<dbReference type="AlphaFoldDB" id="A0AA48HPD3"/>
<dbReference type="EMBL" id="AP027272">
    <property type="protein sequence ID" value="BDX05534.1"/>
    <property type="molecule type" value="Genomic_DNA"/>
</dbReference>
<evidence type="ECO:0000313" key="13">
    <source>
        <dbReference type="EMBL" id="BDX05534.1"/>
    </source>
</evidence>
<dbReference type="GO" id="GO:0051539">
    <property type="term" value="F:4 iron, 4 sulfur cluster binding"/>
    <property type="evidence" value="ECO:0007669"/>
    <property type="project" value="UniProtKB-KW"/>
</dbReference>
<proteinExistence type="inferred from homology"/>
<dbReference type="GO" id="GO:0070041">
    <property type="term" value="F:rRNA (uridine-C5-)-methyltransferase activity"/>
    <property type="evidence" value="ECO:0007669"/>
    <property type="project" value="TreeGrafter"/>
</dbReference>
<feature type="binding site" evidence="9">
    <location>
        <position position="337"/>
    </location>
    <ligand>
        <name>S-adenosyl-L-methionine</name>
        <dbReference type="ChEBI" id="CHEBI:59789"/>
    </ligand>
</feature>
<dbReference type="PANTHER" id="PTHR11061">
    <property type="entry name" value="RNA M5U METHYLTRANSFERASE"/>
    <property type="match status" value="1"/>
</dbReference>
<evidence type="ECO:0000313" key="14">
    <source>
        <dbReference type="Proteomes" id="UP001333710"/>
    </source>
</evidence>
<dbReference type="Gene3D" id="2.40.50.140">
    <property type="entry name" value="Nucleic acid-binding proteins"/>
    <property type="match status" value="1"/>
</dbReference>
<dbReference type="PANTHER" id="PTHR11061:SF49">
    <property type="entry name" value="23S RRNA (URACIL(1939)-C(5))-METHYLTRANSFERASE RLMD"/>
    <property type="match status" value="1"/>
</dbReference>
<dbReference type="GO" id="GO:0070475">
    <property type="term" value="P:rRNA base methylation"/>
    <property type="evidence" value="ECO:0007669"/>
    <property type="project" value="TreeGrafter"/>
</dbReference>
<protein>
    <submittedName>
        <fullName evidence="13">23S rRNA (Uracil(1939)-C(5))-methyltransferase RlmD</fullName>
    </submittedName>
</protein>
<dbReference type="Gene3D" id="2.40.50.1070">
    <property type="match status" value="1"/>
</dbReference>
<dbReference type="FunFam" id="3.40.50.150:FF:000009">
    <property type="entry name" value="23S rRNA (Uracil(1939)-C(5))-methyltransferase RlmD"/>
    <property type="match status" value="1"/>
</dbReference>
<evidence type="ECO:0000256" key="10">
    <source>
        <dbReference type="PROSITE-ProRule" id="PRU10015"/>
    </source>
</evidence>
<evidence type="ECO:0000256" key="7">
    <source>
        <dbReference type="ARBA" id="ARBA00052756"/>
    </source>
</evidence>
<dbReference type="InterPro" id="IPR029063">
    <property type="entry name" value="SAM-dependent_MTases_sf"/>
</dbReference>
<comment type="function">
    <text evidence="8">Catalyzes the formation of 5-methyl-uridine at position 1939 (m5U1939) in 23S rRNA.</text>
</comment>
<evidence type="ECO:0000256" key="11">
    <source>
        <dbReference type="SAM" id="MobiDB-lite"/>
    </source>
</evidence>
<keyword evidence="5 9" id="KW-0949">S-adenosyl-L-methionine</keyword>
<dbReference type="Pfam" id="PF05958">
    <property type="entry name" value="tRNA_U5-meth_tr"/>
    <property type="match status" value="1"/>
</dbReference>
<accession>A0AA48HPD3</accession>
<evidence type="ECO:0000256" key="2">
    <source>
        <dbReference type="ARBA" id="ARBA00022552"/>
    </source>
</evidence>
<feature type="active site" evidence="10">
    <location>
        <position position="432"/>
    </location>
</feature>
<reference evidence="13" key="1">
    <citation type="submission" date="2023-01" db="EMBL/GenBank/DDBJ databases">
        <title>Complete genome sequence of Planctobacterium marinum strain Dej080120_11.</title>
        <authorList>
            <person name="Ueki S."/>
            <person name="Maruyama F."/>
        </authorList>
    </citation>
    <scope>NUCLEOTIDE SEQUENCE</scope>
    <source>
        <strain evidence="13">Dej080120_11</strain>
    </source>
</reference>
<dbReference type="InterPro" id="IPR010280">
    <property type="entry name" value="U5_MeTrfase_fam"/>
</dbReference>
<gene>
    <name evidence="13" type="primary">rlmD</name>
    <name evidence="13" type="ORF">MACH26_10550</name>
</gene>
<dbReference type="PROSITE" id="PS50926">
    <property type="entry name" value="TRAM"/>
    <property type="match status" value="1"/>
</dbReference>
<keyword evidence="1" id="KW-0004">4Fe-4S</keyword>
<comment type="similarity">
    <text evidence="9">Belongs to the class I-like SAM-binding methyltransferase superfamily. RNA M5U methyltransferase family.</text>
</comment>
<keyword evidence="14" id="KW-1185">Reference proteome</keyword>
<organism evidence="13 14">
    <name type="scientific">Planctobacterium marinum</name>
    <dbReference type="NCBI Taxonomy" id="1631968"/>
    <lineage>
        <taxon>Bacteria</taxon>
        <taxon>Pseudomonadati</taxon>
        <taxon>Pseudomonadota</taxon>
        <taxon>Gammaproteobacteria</taxon>
        <taxon>Alteromonadales</taxon>
        <taxon>Alteromonadaceae</taxon>
        <taxon>Planctobacterium</taxon>
    </lineage>
</organism>
<evidence type="ECO:0000256" key="3">
    <source>
        <dbReference type="ARBA" id="ARBA00022603"/>
    </source>
</evidence>
<dbReference type="PROSITE" id="PS51687">
    <property type="entry name" value="SAM_MT_RNA_M5U"/>
    <property type="match status" value="1"/>
</dbReference>
<evidence type="ECO:0000256" key="8">
    <source>
        <dbReference type="ARBA" id="ARBA00059995"/>
    </source>
</evidence>
<evidence type="ECO:0000256" key="1">
    <source>
        <dbReference type="ARBA" id="ARBA00022485"/>
    </source>
</evidence>
<name>A0AA48HPD3_9ALTE</name>
<dbReference type="KEGG" id="pmaw:MACH26_10550"/>
<feature type="binding site" evidence="9">
    <location>
        <position position="406"/>
    </location>
    <ligand>
        <name>S-adenosyl-L-methionine</name>
        <dbReference type="ChEBI" id="CHEBI:59789"/>
    </ligand>
</feature>
<keyword evidence="4 9" id="KW-0808">Transferase</keyword>
<keyword evidence="1" id="KW-0479">Metal-binding</keyword>
<keyword evidence="3 9" id="KW-0489">Methyltransferase</keyword>
<dbReference type="Proteomes" id="UP001333710">
    <property type="component" value="Chromosome"/>
</dbReference>
<dbReference type="PROSITE" id="PS01230">
    <property type="entry name" value="TRMA_1"/>
    <property type="match status" value="1"/>
</dbReference>
<dbReference type="InterPro" id="IPR030390">
    <property type="entry name" value="MeTrfase_TrmA_AS"/>
</dbReference>
<dbReference type="CDD" id="cd02440">
    <property type="entry name" value="AdoMet_MTases"/>
    <property type="match status" value="1"/>
</dbReference>
<feature type="binding site" evidence="9">
    <location>
        <position position="308"/>
    </location>
    <ligand>
        <name>S-adenosyl-L-methionine</name>
        <dbReference type="ChEBI" id="CHEBI:59789"/>
    </ligand>
</feature>